<evidence type="ECO:0000313" key="1">
    <source>
        <dbReference type="EMBL" id="OIQ96287.1"/>
    </source>
</evidence>
<reference evidence="1" key="1">
    <citation type="submission" date="2016-10" db="EMBL/GenBank/DDBJ databases">
        <title>Sequence of Gallionella enrichment culture.</title>
        <authorList>
            <person name="Poehlein A."/>
            <person name="Muehling M."/>
            <person name="Daniel R."/>
        </authorList>
    </citation>
    <scope>NUCLEOTIDE SEQUENCE</scope>
</reference>
<comment type="caution">
    <text evidence="1">The sequence shown here is derived from an EMBL/GenBank/DDBJ whole genome shotgun (WGS) entry which is preliminary data.</text>
</comment>
<protein>
    <submittedName>
        <fullName evidence="1">Uncharacterized protein</fullName>
    </submittedName>
</protein>
<gene>
    <name evidence="1" type="ORF">GALL_216860</name>
</gene>
<proteinExistence type="predicted"/>
<organism evidence="1">
    <name type="scientific">mine drainage metagenome</name>
    <dbReference type="NCBI Taxonomy" id="410659"/>
    <lineage>
        <taxon>unclassified sequences</taxon>
        <taxon>metagenomes</taxon>
        <taxon>ecological metagenomes</taxon>
    </lineage>
</organism>
<accession>A0A1J5RWC2</accession>
<dbReference type="EMBL" id="MLJW01000151">
    <property type="protein sequence ID" value="OIQ96287.1"/>
    <property type="molecule type" value="Genomic_DNA"/>
</dbReference>
<sequence length="70" mass="8019">MTPAMSLMKLLANRLSKQACKSLVIRRRPEFSRLKEITRSGTTCFCLLRSMLFLLDSGLRRNDGILRICS</sequence>
<dbReference type="AlphaFoldDB" id="A0A1J5RWC2"/>
<name>A0A1J5RWC2_9ZZZZ</name>